<evidence type="ECO:0000313" key="2">
    <source>
        <dbReference type="Proteomes" id="UP001521150"/>
    </source>
</evidence>
<organism evidence="1 2">
    <name type="scientific">Kibdelosporangium philippinense</name>
    <dbReference type="NCBI Taxonomy" id="211113"/>
    <lineage>
        <taxon>Bacteria</taxon>
        <taxon>Bacillati</taxon>
        <taxon>Actinomycetota</taxon>
        <taxon>Actinomycetes</taxon>
        <taxon>Pseudonocardiales</taxon>
        <taxon>Pseudonocardiaceae</taxon>
        <taxon>Kibdelosporangium</taxon>
    </lineage>
</organism>
<name>A0ABS8Z9Y3_9PSEU</name>
<gene>
    <name evidence="1" type="ORF">LWC34_12345</name>
</gene>
<dbReference type="Proteomes" id="UP001521150">
    <property type="component" value="Unassembled WGS sequence"/>
</dbReference>
<keyword evidence="2" id="KW-1185">Reference proteome</keyword>
<evidence type="ECO:0000313" key="1">
    <source>
        <dbReference type="EMBL" id="MCE7003610.1"/>
    </source>
</evidence>
<sequence length="59" mass="6620">MAEVDSLIDATFGPLNGARLQQCGLAGRQTQRGWTERRFTAEFAEQENRLDVLVKQLSP</sequence>
<dbReference type="RefSeq" id="WP_233725185.1">
    <property type="nucleotide sequence ID" value="NZ_JAJVCN010000001.1"/>
</dbReference>
<comment type="caution">
    <text evidence="1">The sequence shown here is derived from an EMBL/GenBank/DDBJ whole genome shotgun (WGS) entry which is preliminary data.</text>
</comment>
<proteinExistence type="predicted"/>
<accession>A0ABS8Z9Y3</accession>
<reference evidence="1 2" key="1">
    <citation type="submission" date="2021-12" db="EMBL/GenBank/DDBJ databases">
        <title>Genome sequence of Kibdelosporangium philippinense ATCC 49844.</title>
        <authorList>
            <person name="Fedorov E.A."/>
            <person name="Omeragic M."/>
            <person name="Shalygina K.F."/>
            <person name="Maclea K.S."/>
        </authorList>
    </citation>
    <scope>NUCLEOTIDE SEQUENCE [LARGE SCALE GENOMIC DNA]</scope>
    <source>
        <strain evidence="1 2">ATCC 49844</strain>
    </source>
</reference>
<protein>
    <submittedName>
        <fullName evidence="1">Uncharacterized protein</fullName>
    </submittedName>
</protein>
<dbReference type="EMBL" id="JAJVCN010000001">
    <property type="protein sequence ID" value="MCE7003610.1"/>
    <property type="molecule type" value="Genomic_DNA"/>
</dbReference>